<feature type="compositionally biased region" description="Basic residues" evidence="2">
    <location>
        <begin position="152"/>
        <end position="163"/>
    </location>
</feature>
<accession>A0ABC9XGC1</accession>
<feature type="region of interest" description="Disordered" evidence="2">
    <location>
        <begin position="29"/>
        <end position="56"/>
    </location>
</feature>
<feature type="compositionally biased region" description="Basic and acidic residues" evidence="2">
    <location>
        <begin position="132"/>
        <end position="148"/>
    </location>
</feature>
<gene>
    <name evidence="3" type="ORF">GRJ2_002139600</name>
</gene>
<keyword evidence="4" id="KW-1185">Reference proteome</keyword>
<organism evidence="3 4">
    <name type="scientific">Grus japonensis</name>
    <name type="common">Japanese crane</name>
    <name type="synonym">Red-crowned crane</name>
    <dbReference type="NCBI Taxonomy" id="30415"/>
    <lineage>
        <taxon>Eukaryota</taxon>
        <taxon>Metazoa</taxon>
        <taxon>Chordata</taxon>
        <taxon>Craniata</taxon>
        <taxon>Vertebrata</taxon>
        <taxon>Euteleostomi</taxon>
        <taxon>Archelosauria</taxon>
        <taxon>Archosauria</taxon>
        <taxon>Dinosauria</taxon>
        <taxon>Saurischia</taxon>
        <taxon>Theropoda</taxon>
        <taxon>Coelurosauria</taxon>
        <taxon>Aves</taxon>
        <taxon>Neognathae</taxon>
        <taxon>Neoaves</taxon>
        <taxon>Gruiformes</taxon>
        <taxon>Gruidae</taxon>
        <taxon>Grus</taxon>
    </lineage>
</organism>
<evidence type="ECO:0000256" key="2">
    <source>
        <dbReference type="SAM" id="MobiDB-lite"/>
    </source>
</evidence>
<evidence type="ECO:0000313" key="4">
    <source>
        <dbReference type="Proteomes" id="UP001623348"/>
    </source>
</evidence>
<evidence type="ECO:0000256" key="1">
    <source>
        <dbReference type="SAM" id="Coils"/>
    </source>
</evidence>
<proteinExistence type="predicted"/>
<feature type="coiled-coil region" evidence="1">
    <location>
        <begin position="57"/>
        <end position="110"/>
    </location>
</feature>
<dbReference type="Proteomes" id="UP001623348">
    <property type="component" value="Unassembled WGS sequence"/>
</dbReference>
<dbReference type="EMBL" id="BAAFJT010000016">
    <property type="protein sequence ID" value="GAB0196743.1"/>
    <property type="molecule type" value="Genomic_DNA"/>
</dbReference>
<dbReference type="AlphaFoldDB" id="A0ABC9XGC1"/>
<evidence type="ECO:0000313" key="3">
    <source>
        <dbReference type="EMBL" id="GAB0196743.1"/>
    </source>
</evidence>
<sequence length="163" mass="18601">MRNLGRRVILPRRSASVLVAAWEAESRAALQEEPGGDTRAGIGYEGDPEQRGQSQRLRELEHRTRSLLRQRQEALHQLHVLLQKEKVDALQQLHEALEQEHEQRQQREQLCMEKTAALGALKEQLMQMESKGPGRVDQADPQGKEDSLPSKPLKRVAHRSRAL</sequence>
<keyword evidence="1" id="KW-0175">Coiled coil</keyword>
<feature type="region of interest" description="Disordered" evidence="2">
    <location>
        <begin position="122"/>
        <end position="163"/>
    </location>
</feature>
<name>A0ABC9XGC1_GRUJA</name>
<protein>
    <submittedName>
        <fullName evidence="3">Uncharacterized protein</fullName>
    </submittedName>
</protein>
<comment type="caution">
    <text evidence="3">The sequence shown here is derived from an EMBL/GenBank/DDBJ whole genome shotgun (WGS) entry which is preliminary data.</text>
</comment>
<reference evidence="3 4" key="1">
    <citation type="submission" date="2024-06" db="EMBL/GenBank/DDBJ databases">
        <title>The draft genome of Grus japonensis, version 3.</title>
        <authorList>
            <person name="Nabeshima K."/>
            <person name="Suzuki S."/>
            <person name="Onuma M."/>
        </authorList>
    </citation>
    <scope>NUCLEOTIDE SEQUENCE [LARGE SCALE GENOMIC DNA]</scope>
    <source>
        <strain evidence="3 4">451A</strain>
    </source>
</reference>